<reference evidence="1 2" key="1">
    <citation type="submission" date="2020-05" db="EMBL/GenBank/DDBJ databases">
        <title>Identification and distribution of gene clusters putatively required for synthesis of sphingolipid metabolism inhibitors in phylogenetically diverse species of the filamentous fungus Fusarium.</title>
        <authorList>
            <person name="Kim H.-S."/>
            <person name="Busman M."/>
            <person name="Brown D.W."/>
            <person name="Divon H."/>
            <person name="Uhlig S."/>
            <person name="Proctor R.H."/>
        </authorList>
    </citation>
    <scope>NUCLEOTIDE SEQUENCE [LARGE SCALE GENOMIC DNA]</scope>
    <source>
        <strain evidence="1 2">NRRL 66243</strain>
    </source>
</reference>
<name>A0A8H5VLL4_9HYPO</name>
<gene>
    <name evidence="1" type="ORF">FTJAE_9545</name>
</gene>
<dbReference type="EMBL" id="JAAQRI010000217">
    <property type="protein sequence ID" value="KAF5626688.1"/>
    <property type="molecule type" value="Genomic_DNA"/>
</dbReference>
<comment type="caution">
    <text evidence="1">The sequence shown here is derived from an EMBL/GenBank/DDBJ whole genome shotgun (WGS) entry which is preliminary data.</text>
</comment>
<evidence type="ECO:0000313" key="2">
    <source>
        <dbReference type="Proteomes" id="UP000530670"/>
    </source>
</evidence>
<protein>
    <submittedName>
        <fullName evidence="1">Uncharacterized protein</fullName>
    </submittedName>
</protein>
<dbReference type="GeneID" id="59308746"/>
<dbReference type="RefSeq" id="XP_037203382.1">
    <property type="nucleotide sequence ID" value="XM_037356476.1"/>
</dbReference>
<accession>A0A8H5VLL4</accession>
<proteinExistence type="predicted"/>
<dbReference type="Proteomes" id="UP000530670">
    <property type="component" value="Unassembled WGS sequence"/>
</dbReference>
<organism evidence="1 2">
    <name type="scientific">Fusarium tjaetaba</name>
    <dbReference type="NCBI Taxonomy" id="1567544"/>
    <lineage>
        <taxon>Eukaryota</taxon>
        <taxon>Fungi</taxon>
        <taxon>Dikarya</taxon>
        <taxon>Ascomycota</taxon>
        <taxon>Pezizomycotina</taxon>
        <taxon>Sordariomycetes</taxon>
        <taxon>Hypocreomycetidae</taxon>
        <taxon>Hypocreales</taxon>
        <taxon>Nectriaceae</taxon>
        <taxon>Fusarium</taxon>
        <taxon>Fusarium fujikuroi species complex</taxon>
    </lineage>
</organism>
<dbReference type="OrthoDB" id="5102566at2759"/>
<dbReference type="AlphaFoldDB" id="A0A8H5VLL4"/>
<evidence type="ECO:0000313" key="1">
    <source>
        <dbReference type="EMBL" id="KAF5626688.1"/>
    </source>
</evidence>
<keyword evidence="2" id="KW-1185">Reference proteome</keyword>
<sequence length="202" mass="22436">MLAWTGPDPSVDAASARPWMTLENVSAASPALIAVLNNQEYLSHQVAKLTEMVADLKVGPRSRRSSARSRKSGDSTITNLIDNEAVDSFIADEDLFTIFEAFVSETGTPINVRKGKKTLEYGGKFRTAAIEKMKECWDPETLDETVARLLSLEDQDVIRLYTCFSATHRERNTKGKAKKSVVQTRTESFQTAIDGDMPKMRS</sequence>